<name>A0ABY8QY58_9MICO</name>
<protein>
    <submittedName>
        <fullName evidence="8">HTTM domain-containing protein</fullName>
    </submittedName>
</protein>
<feature type="transmembrane region" description="Helical" evidence="6">
    <location>
        <begin position="50"/>
        <end position="72"/>
    </location>
</feature>
<evidence type="ECO:0000259" key="7">
    <source>
        <dbReference type="SMART" id="SM00752"/>
    </source>
</evidence>
<evidence type="ECO:0000313" key="8">
    <source>
        <dbReference type="EMBL" id="WGW13883.1"/>
    </source>
</evidence>
<dbReference type="InterPro" id="IPR052964">
    <property type="entry name" value="Sporulation_signal_mat"/>
</dbReference>
<feature type="region of interest" description="Disordered" evidence="5">
    <location>
        <begin position="355"/>
        <end position="385"/>
    </location>
</feature>
<keyword evidence="3 6" id="KW-1133">Transmembrane helix</keyword>
<reference evidence="8 9" key="1">
    <citation type="submission" date="2023-05" db="EMBL/GenBank/DDBJ databases">
        <title>Lithophilousrod everest ZFBP1038 complete genpme.</title>
        <authorList>
            <person name="Tian M."/>
        </authorList>
    </citation>
    <scope>NUCLEOTIDE SEQUENCE [LARGE SCALE GENOMIC DNA]</scope>
    <source>
        <strain evidence="8 9">ZFBP1038</strain>
    </source>
</reference>
<evidence type="ECO:0000256" key="6">
    <source>
        <dbReference type="SAM" id="Phobius"/>
    </source>
</evidence>
<dbReference type="SMART" id="SM00752">
    <property type="entry name" value="HTTM"/>
    <property type="match status" value="1"/>
</dbReference>
<feature type="transmembrane region" description="Helical" evidence="6">
    <location>
        <begin position="114"/>
        <end position="142"/>
    </location>
</feature>
<evidence type="ECO:0000313" key="9">
    <source>
        <dbReference type="Proteomes" id="UP001209083"/>
    </source>
</evidence>
<feature type="transmembrane region" description="Helical" evidence="6">
    <location>
        <begin position="298"/>
        <end position="320"/>
    </location>
</feature>
<evidence type="ECO:0000256" key="5">
    <source>
        <dbReference type="SAM" id="MobiDB-lite"/>
    </source>
</evidence>
<proteinExistence type="predicted"/>
<dbReference type="InterPro" id="IPR011020">
    <property type="entry name" value="HTTM-like"/>
</dbReference>
<evidence type="ECO:0000256" key="3">
    <source>
        <dbReference type="ARBA" id="ARBA00022989"/>
    </source>
</evidence>
<evidence type="ECO:0000256" key="2">
    <source>
        <dbReference type="ARBA" id="ARBA00022692"/>
    </source>
</evidence>
<evidence type="ECO:0000256" key="1">
    <source>
        <dbReference type="ARBA" id="ARBA00004127"/>
    </source>
</evidence>
<feature type="domain" description="HTTM-like" evidence="7">
    <location>
        <begin position="44"/>
        <end position="329"/>
    </location>
</feature>
<accession>A0ABY8QY58</accession>
<keyword evidence="9" id="KW-1185">Reference proteome</keyword>
<keyword evidence="2 6" id="KW-0812">Transmembrane</keyword>
<feature type="transmembrane region" description="Helical" evidence="6">
    <location>
        <begin position="264"/>
        <end position="286"/>
    </location>
</feature>
<keyword evidence="4 6" id="KW-0472">Membrane</keyword>
<sequence>MTSSKSNDNAQRTDPAEKSFGELLDIGIAWSESMYKRAESWVLDGQKASYGASVARIIYGLAILLIVLTNFADRNFIWGSASGWSENLRTDSAWPGIFGFYTGDESSGLFTLKFLLFAATGLALLLGWHTRTVAILALYLYISLVNQGPVSVDQADNAFRIMLFYFCFTDMSQHWSLDARRKRRRIARGKAPTLWAAPDWLRSLSHNLALIAVSVQIFIIYVTAGLSKVQGNLWERGTAIYYPLNVEKFQPWPFLSDLASTNGLMIGIITYFSVYIQVFFPFLLLVRWTRVLGLIGIMGMHVGIGILMGLGVFSLTMVAADVIFVRNGTYAAVERWLTPRLVRLRDRVLPGRRTRAGSEVADQPADVTEPAYAGSATPAAEHSRT</sequence>
<dbReference type="RefSeq" id="WP_349640706.1">
    <property type="nucleotide sequence ID" value="NZ_CP090958.1"/>
</dbReference>
<feature type="transmembrane region" description="Helical" evidence="6">
    <location>
        <begin position="208"/>
        <end position="226"/>
    </location>
</feature>
<comment type="subcellular location">
    <subcellularLocation>
        <location evidence="1">Endomembrane system</location>
        <topology evidence="1">Multi-pass membrane protein</topology>
    </subcellularLocation>
</comment>
<dbReference type="InterPro" id="IPR053934">
    <property type="entry name" value="HTTM_dom"/>
</dbReference>
<dbReference type="Proteomes" id="UP001209083">
    <property type="component" value="Chromosome"/>
</dbReference>
<dbReference type="Pfam" id="PF05090">
    <property type="entry name" value="HTTM"/>
    <property type="match status" value="1"/>
</dbReference>
<dbReference type="PANTHER" id="PTHR39535:SF2">
    <property type="entry name" value="HTTM DOMAIN-CONTAINING PROTEIN"/>
    <property type="match status" value="1"/>
</dbReference>
<gene>
    <name evidence="8" type="ORF">LWF01_09145</name>
</gene>
<dbReference type="PANTHER" id="PTHR39535">
    <property type="entry name" value="SPORULATION-DELAYING PROTEIN SDPB"/>
    <property type="match status" value="1"/>
</dbReference>
<evidence type="ECO:0000256" key="4">
    <source>
        <dbReference type="ARBA" id="ARBA00023136"/>
    </source>
</evidence>
<dbReference type="EMBL" id="CP090958">
    <property type="protein sequence ID" value="WGW13883.1"/>
    <property type="molecule type" value="Genomic_DNA"/>
</dbReference>
<organism evidence="8 9">
    <name type="scientific">Saxibacter everestensis</name>
    <dbReference type="NCBI Taxonomy" id="2909229"/>
    <lineage>
        <taxon>Bacteria</taxon>
        <taxon>Bacillati</taxon>
        <taxon>Actinomycetota</taxon>
        <taxon>Actinomycetes</taxon>
        <taxon>Micrococcales</taxon>
        <taxon>Brevibacteriaceae</taxon>
        <taxon>Saxibacter</taxon>
    </lineage>
</organism>